<keyword evidence="2" id="KW-0255">Endonuclease</keyword>
<dbReference type="EMBL" id="JAECZB010000087">
    <property type="protein sequence ID" value="MBH8554977.1"/>
    <property type="molecule type" value="Genomic_DNA"/>
</dbReference>
<dbReference type="AlphaFoldDB" id="A0A8J7L7D0"/>
<dbReference type="Proteomes" id="UP000599391">
    <property type="component" value="Unassembled WGS sequence"/>
</dbReference>
<organism evidence="2 3">
    <name type="scientific">Atlanticothrix silvestris CENA357</name>
    <dbReference type="NCBI Taxonomy" id="1725252"/>
    <lineage>
        <taxon>Bacteria</taxon>
        <taxon>Bacillati</taxon>
        <taxon>Cyanobacteriota</taxon>
        <taxon>Cyanophyceae</taxon>
        <taxon>Nostocales</taxon>
        <taxon>Nodulariaceae</taxon>
        <taxon>Atlanticothrix</taxon>
        <taxon>Atlanticothrix silvestris</taxon>
    </lineage>
</organism>
<dbReference type="InterPro" id="IPR003615">
    <property type="entry name" value="HNH_nuc"/>
</dbReference>
<evidence type="ECO:0000313" key="3">
    <source>
        <dbReference type="Proteomes" id="UP000599391"/>
    </source>
</evidence>
<keyword evidence="3" id="KW-1185">Reference proteome</keyword>
<dbReference type="GO" id="GO:0004519">
    <property type="term" value="F:endonuclease activity"/>
    <property type="evidence" value="ECO:0007669"/>
    <property type="project" value="UniProtKB-KW"/>
</dbReference>
<dbReference type="RefSeq" id="WP_214441205.1">
    <property type="nucleotide sequence ID" value="NZ_JAECZB010000087.1"/>
</dbReference>
<dbReference type="GO" id="GO:0008270">
    <property type="term" value="F:zinc ion binding"/>
    <property type="evidence" value="ECO:0007669"/>
    <property type="project" value="InterPro"/>
</dbReference>
<dbReference type="Pfam" id="PF01844">
    <property type="entry name" value="HNH"/>
    <property type="match status" value="1"/>
</dbReference>
<protein>
    <submittedName>
        <fullName evidence="2">HNH endonuclease</fullName>
    </submittedName>
</protein>
<sequence length="187" mass="22136">MTNYKGIPPEDLIWAVKHFSYCALKLYSYAWAVHPYKPKYDKYSTTYIPRVTLLSDLEMKANVLNKAMTEVTDSKLFKIFYLPNRPCYEKYAGMVCFCENKHGIYLPEPTEYKFSAYDEFLASEYWQDCRRLVLARDNFRCVKCNANQKLQVHHLTYDHHGFEMEYLDDLITLCRRCHASAHHGGEK</sequence>
<keyword evidence="2" id="KW-0540">Nuclease</keyword>
<keyword evidence="2" id="KW-0378">Hydrolase</keyword>
<accession>A0A8J7L7D0</accession>
<feature type="domain" description="HNH" evidence="1">
    <location>
        <begin position="141"/>
        <end position="183"/>
    </location>
</feature>
<proteinExistence type="predicted"/>
<dbReference type="InterPro" id="IPR002711">
    <property type="entry name" value="HNH"/>
</dbReference>
<name>A0A8J7L7D0_9CYAN</name>
<evidence type="ECO:0000313" key="2">
    <source>
        <dbReference type="EMBL" id="MBH8554977.1"/>
    </source>
</evidence>
<dbReference type="GO" id="GO:0003676">
    <property type="term" value="F:nucleic acid binding"/>
    <property type="evidence" value="ECO:0007669"/>
    <property type="project" value="InterPro"/>
</dbReference>
<reference evidence="2 3" key="1">
    <citation type="journal article" date="2021" name="Int. J. Syst. Evol. Microbiol.">
        <title>Amazonocrinis nigriterrae gen. nov., sp. nov., Atlanticothrix silvestris gen. nov., sp. nov. and Dendronalium phyllosphericum gen. nov., sp. nov., nostocacean cyanobacteria from Brazilian environments.</title>
        <authorList>
            <person name="Alvarenga D.O."/>
            <person name="Andreote A.P.D."/>
            <person name="Branco L.H.Z."/>
            <person name="Delbaje E."/>
            <person name="Cruz R.B."/>
            <person name="Varani A.M."/>
            <person name="Fiore M.F."/>
        </authorList>
    </citation>
    <scope>NUCLEOTIDE SEQUENCE [LARGE SCALE GENOMIC DNA]</scope>
    <source>
        <strain evidence="2 3">CENA357</strain>
    </source>
</reference>
<dbReference type="CDD" id="cd00085">
    <property type="entry name" value="HNHc"/>
    <property type="match status" value="1"/>
</dbReference>
<evidence type="ECO:0000259" key="1">
    <source>
        <dbReference type="Pfam" id="PF01844"/>
    </source>
</evidence>
<gene>
    <name evidence="2" type="ORF">I8751_22035</name>
</gene>
<comment type="caution">
    <text evidence="2">The sequence shown here is derived from an EMBL/GenBank/DDBJ whole genome shotgun (WGS) entry which is preliminary data.</text>
</comment>